<organism evidence="6 7">
    <name type="scientific">Prevotella dentalis (strain ATCC 49559 / DSM 3688 / JCM 13448 / NCTC 12043 / ES 2772)</name>
    <name type="common">Mitsuokella dentalis</name>
    <dbReference type="NCBI Taxonomy" id="908937"/>
    <lineage>
        <taxon>Bacteria</taxon>
        <taxon>Pseudomonadati</taxon>
        <taxon>Bacteroidota</taxon>
        <taxon>Bacteroidia</taxon>
        <taxon>Bacteroidales</taxon>
        <taxon>Prevotellaceae</taxon>
        <taxon>Prevotella</taxon>
    </lineage>
</organism>
<dbReference type="Proteomes" id="UP000007820">
    <property type="component" value="Unassembled WGS sequence"/>
</dbReference>
<feature type="domain" description="Glycosyl transferase family 3 N-terminal" evidence="5">
    <location>
        <begin position="13"/>
        <end position="73"/>
    </location>
</feature>
<dbReference type="Gene3D" id="3.40.1030.10">
    <property type="entry name" value="Nucleoside phosphorylase/phosphoribosyltransferase catalytic domain"/>
    <property type="match status" value="1"/>
</dbReference>
<dbReference type="SUPFAM" id="SSF52418">
    <property type="entry name" value="Nucleoside phosphorylase/phosphoribosyltransferase catalytic domain"/>
    <property type="match status" value="1"/>
</dbReference>
<dbReference type="PANTHER" id="PTHR43285:SF2">
    <property type="entry name" value="ANTHRANILATE PHOSPHORIBOSYLTRANSFERASE"/>
    <property type="match status" value="1"/>
</dbReference>
<dbReference type="STRING" id="908937.Prede_2067"/>
<feature type="binding site" evidence="3">
    <location>
        <position position="88"/>
    </location>
    <ligand>
        <name>anthranilate</name>
        <dbReference type="ChEBI" id="CHEBI:16567"/>
        <label>1</label>
    </ligand>
</feature>
<keyword evidence="3" id="KW-0028">Amino-acid biosynthesis</keyword>
<keyword evidence="1 3" id="KW-0328">Glycosyltransferase</keyword>
<dbReference type="Pfam" id="PF00591">
    <property type="entry name" value="Glycos_transf_3"/>
    <property type="match status" value="1"/>
</dbReference>
<feature type="binding site" evidence="3">
    <location>
        <begin position="91"/>
        <end position="92"/>
    </location>
    <ligand>
        <name>5-phospho-alpha-D-ribose 1-diphosphate</name>
        <dbReference type="ChEBI" id="CHEBI:58017"/>
    </ligand>
</feature>
<name>F9D5X2_PREDD</name>
<evidence type="ECO:0000256" key="2">
    <source>
        <dbReference type="ARBA" id="ARBA00022679"/>
    </source>
</evidence>
<dbReference type="GO" id="GO:0000287">
    <property type="term" value="F:magnesium ion binding"/>
    <property type="evidence" value="ECO:0007669"/>
    <property type="project" value="UniProtKB-UniRule"/>
</dbReference>
<dbReference type="GO" id="GO:0004048">
    <property type="term" value="F:anthranilate phosphoribosyltransferase activity"/>
    <property type="evidence" value="ECO:0007669"/>
    <property type="project" value="UniProtKB-UniRule"/>
</dbReference>
<feature type="binding site" evidence="3">
    <location>
        <position position="88"/>
    </location>
    <ligand>
        <name>5-phospho-alpha-D-ribose 1-diphosphate</name>
        <dbReference type="ChEBI" id="CHEBI:58017"/>
    </ligand>
</feature>
<feature type="binding site" evidence="3">
    <location>
        <begin position="98"/>
        <end position="101"/>
    </location>
    <ligand>
        <name>5-phospho-alpha-D-ribose 1-diphosphate</name>
        <dbReference type="ChEBI" id="CHEBI:58017"/>
    </ligand>
</feature>
<dbReference type="Gene3D" id="1.20.970.10">
    <property type="entry name" value="Transferase, Pyrimidine Nucleoside Phosphorylase, Chain C"/>
    <property type="match status" value="1"/>
</dbReference>
<dbReference type="InterPro" id="IPR005940">
    <property type="entry name" value="Anthranilate_Pribosyl_Tfrase"/>
</dbReference>
<keyword evidence="3" id="KW-0460">Magnesium</keyword>
<comment type="similarity">
    <text evidence="3">Belongs to the anthranilate phosphoribosyltransferase family.</text>
</comment>
<comment type="cofactor">
    <cofactor evidence="3">
        <name>Mg(2+)</name>
        <dbReference type="ChEBI" id="CHEBI:18420"/>
    </cofactor>
    <text evidence="3">Binds 2 magnesium ions per monomer.</text>
</comment>
<sequence>MTKMMQTMDMTALFNRLLSHEELQREEAKALLVAITRGEFTDPELTALLTAIQMRGITVDELLGFRDGILETGVAVPLDCDRYIDVVGTGGDRKNTFNISTTACFVIAGAGYRVAKHGNFSATSVSGASNVIRNHGVSFTDDVARLNRSINECGIVYLHAQLFARAMKFVGAIRKALPFPTFFNLLGPIINPSKPQCQLLGVANLDQMRLYHQVYQRLGIDYGIVNSMEGYDEISLTGDFKVTTNSYERIFSPADLGFAPARPEELAGGATEEEAARIFDAVLQGTALPAQKNIVLANAAFGIQVLERGRKTVAECVELARESLDSGRALRTFRKFVELNH</sequence>
<keyword evidence="3" id="KW-0479">Metal-binding</keyword>
<dbReference type="GO" id="GO:0000162">
    <property type="term" value="P:L-tryptophan biosynthetic process"/>
    <property type="evidence" value="ECO:0007669"/>
    <property type="project" value="UniProtKB-UniRule"/>
</dbReference>
<dbReference type="InterPro" id="IPR036320">
    <property type="entry name" value="Glycosyl_Trfase_fam3_N_dom_sf"/>
</dbReference>
<feature type="domain" description="Glycosyl transferase family 3" evidence="4">
    <location>
        <begin position="83"/>
        <end position="330"/>
    </location>
</feature>
<protein>
    <recommendedName>
        <fullName evidence="3">Anthranilate phosphoribosyltransferase</fullName>
        <ecNumber evidence="3">2.4.2.18</ecNumber>
    </recommendedName>
</protein>
<evidence type="ECO:0000313" key="7">
    <source>
        <dbReference type="Proteomes" id="UP000007820"/>
    </source>
</evidence>
<dbReference type="InterPro" id="IPR017459">
    <property type="entry name" value="Glycosyl_Trfase_fam3_N_dom"/>
</dbReference>
<evidence type="ECO:0000256" key="3">
    <source>
        <dbReference type="HAMAP-Rule" id="MF_00211"/>
    </source>
</evidence>
<proteinExistence type="inferred from homology"/>
<feature type="binding site" evidence="3">
    <location>
        <position position="174"/>
    </location>
    <ligand>
        <name>anthranilate</name>
        <dbReference type="ChEBI" id="CHEBI:16567"/>
        <label>2</label>
    </ligand>
</feature>
<dbReference type="Pfam" id="PF02885">
    <property type="entry name" value="Glycos_trans_3N"/>
    <property type="match status" value="1"/>
</dbReference>
<dbReference type="InterPro" id="IPR000312">
    <property type="entry name" value="Glycosyl_Trfase_fam3"/>
</dbReference>
<evidence type="ECO:0000259" key="5">
    <source>
        <dbReference type="Pfam" id="PF02885"/>
    </source>
</evidence>
<comment type="caution">
    <text evidence="6">The sequence shown here is derived from an EMBL/GenBank/DDBJ whole genome shotgun (WGS) entry which is preliminary data.</text>
</comment>
<feature type="binding site" evidence="3">
    <location>
        <position position="96"/>
    </location>
    <ligand>
        <name>5-phospho-alpha-D-ribose 1-diphosphate</name>
        <dbReference type="ChEBI" id="CHEBI:58017"/>
    </ligand>
</feature>
<feature type="binding site" evidence="3">
    <location>
        <position position="232"/>
    </location>
    <ligand>
        <name>Mg(2+)</name>
        <dbReference type="ChEBI" id="CHEBI:18420"/>
        <label>2</label>
    </ligand>
</feature>
<accession>F9D5X2</accession>
<dbReference type="AlphaFoldDB" id="F9D5X2"/>
<dbReference type="PANTHER" id="PTHR43285">
    <property type="entry name" value="ANTHRANILATE PHOSPHORIBOSYLTRANSFERASE"/>
    <property type="match status" value="1"/>
</dbReference>
<comment type="subunit">
    <text evidence="3">Homodimer.</text>
</comment>
<keyword evidence="3" id="KW-0057">Aromatic amino acid biosynthesis</keyword>
<dbReference type="RefSeq" id="WP_005847123.1">
    <property type="nucleotide sequence ID" value="NC_019968.1"/>
</dbReference>
<dbReference type="EC" id="2.4.2.18" evidence="3"/>
<evidence type="ECO:0000256" key="1">
    <source>
        <dbReference type="ARBA" id="ARBA00022676"/>
    </source>
</evidence>
<feature type="binding site" evidence="3">
    <location>
        <begin position="116"/>
        <end position="124"/>
    </location>
    <ligand>
        <name>5-phospho-alpha-D-ribose 1-diphosphate</name>
        <dbReference type="ChEBI" id="CHEBI:58017"/>
    </ligand>
</feature>
<keyword evidence="3" id="KW-0822">Tryptophan biosynthesis</keyword>
<comment type="function">
    <text evidence="3">Catalyzes the transfer of the phosphoribosyl group of 5-phosphorylribose-1-pyrophosphate (PRPP) to anthranilate to yield N-(5'-phosphoribosyl)-anthranilate (PRA).</text>
</comment>
<dbReference type="SUPFAM" id="SSF47648">
    <property type="entry name" value="Nucleoside phosphorylase/phosphoribosyltransferase N-terminal domain"/>
    <property type="match status" value="1"/>
</dbReference>
<gene>
    <name evidence="3 6" type="primary">trpD</name>
    <name evidence="6" type="ORF">HMPREF9136_2250</name>
</gene>
<dbReference type="GO" id="GO:0005829">
    <property type="term" value="C:cytosol"/>
    <property type="evidence" value="ECO:0007669"/>
    <property type="project" value="TreeGrafter"/>
</dbReference>
<feature type="binding site" evidence="3">
    <location>
        <position position="233"/>
    </location>
    <ligand>
        <name>Mg(2+)</name>
        <dbReference type="ChEBI" id="CHEBI:18420"/>
        <label>2</label>
    </ligand>
</feature>
<reference evidence="6 7" key="1">
    <citation type="submission" date="2011-04" db="EMBL/GenBank/DDBJ databases">
        <authorList>
            <person name="Muzny D."/>
            <person name="Qin X."/>
            <person name="Deng J."/>
            <person name="Jiang H."/>
            <person name="Liu Y."/>
            <person name="Qu J."/>
            <person name="Song X.-Z."/>
            <person name="Zhang L."/>
            <person name="Thornton R."/>
            <person name="Coyle M."/>
            <person name="Francisco L."/>
            <person name="Jackson L."/>
            <person name="Javaid M."/>
            <person name="Korchina V."/>
            <person name="Kovar C."/>
            <person name="Mata R."/>
            <person name="Mathew T."/>
            <person name="Ngo R."/>
            <person name="Nguyen L."/>
            <person name="Nguyen N."/>
            <person name="Okwuonu G."/>
            <person name="Ongeri F."/>
            <person name="Pham C."/>
            <person name="Simmons D."/>
            <person name="Wilczek-Boney K."/>
            <person name="Hale W."/>
            <person name="Jakkamsetti A."/>
            <person name="Pham P."/>
            <person name="Ruth R."/>
            <person name="San Lucas F."/>
            <person name="Warren J."/>
            <person name="Zhang J."/>
            <person name="Zhao Z."/>
            <person name="Zhou C."/>
            <person name="Zhu D."/>
            <person name="Lee S."/>
            <person name="Bess C."/>
            <person name="Blankenburg K."/>
            <person name="Forbes L."/>
            <person name="Fu Q."/>
            <person name="Gubbala S."/>
            <person name="Hirani K."/>
            <person name="Jayaseelan J.C."/>
            <person name="Lara F."/>
            <person name="Munidasa M."/>
            <person name="Palculict T."/>
            <person name="Patil S."/>
            <person name="Pu L.-L."/>
            <person name="Saada N."/>
            <person name="Tang L."/>
            <person name="Weissenberger G."/>
            <person name="Zhu Y."/>
            <person name="Hemphill L."/>
            <person name="Shang Y."/>
            <person name="Youmans B."/>
            <person name="Ayvaz T."/>
            <person name="Ross M."/>
            <person name="Santibanez J."/>
            <person name="Aqrawi P."/>
            <person name="Gross S."/>
            <person name="Joshi V."/>
            <person name="Fowler G."/>
            <person name="Nazareth L."/>
            <person name="Reid J."/>
            <person name="Worley K."/>
            <person name="Petrosino J."/>
            <person name="Highlander S."/>
            <person name="Gibbs R."/>
        </authorList>
    </citation>
    <scope>NUCLEOTIDE SEQUENCE [LARGE SCALE GENOMIC DNA]</scope>
    <source>
        <strain evidence="6 7">DSM 3688</strain>
    </source>
</reference>
<feature type="binding site" evidence="3">
    <location>
        <position position="119"/>
    </location>
    <ligand>
        <name>anthranilate</name>
        <dbReference type="ChEBI" id="CHEBI:16567"/>
        <label>1</label>
    </ligand>
</feature>
<dbReference type="HAMAP" id="MF_00211">
    <property type="entry name" value="TrpD"/>
    <property type="match status" value="1"/>
</dbReference>
<feature type="binding site" evidence="3">
    <location>
        <position position="100"/>
    </location>
    <ligand>
        <name>Mg(2+)</name>
        <dbReference type="ChEBI" id="CHEBI:18420"/>
        <label>1</label>
    </ligand>
</feature>
<dbReference type="NCBIfam" id="TIGR01245">
    <property type="entry name" value="trpD"/>
    <property type="match status" value="1"/>
</dbReference>
<feature type="binding site" evidence="3">
    <location>
        <position position="128"/>
    </location>
    <ligand>
        <name>5-phospho-alpha-D-ribose 1-diphosphate</name>
        <dbReference type="ChEBI" id="CHEBI:58017"/>
    </ligand>
</feature>
<keyword evidence="2 3" id="KW-0808">Transferase</keyword>
<feature type="binding site" evidence="3">
    <location>
        <position position="233"/>
    </location>
    <ligand>
        <name>Mg(2+)</name>
        <dbReference type="ChEBI" id="CHEBI:18420"/>
        <label>1</label>
    </ligand>
</feature>
<comment type="pathway">
    <text evidence="3">Amino-acid biosynthesis; L-tryptophan biosynthesis; L-tryptophan from chorismate: step 2/5.</text>
</comment>
<evidence type="ECO:0000259" key="4">
    <source>
        <dbReference type="Pfam" id="PF00591"/>
    </source>
</evidence>
<dbReference type="eggNOG" id="COG0547">
    <property type="taxonomic scope" value="Bacteria"/>
</dbReference>
<dbReference type="InterPro" id="IPR035902">
    <property type="entry name" value="Nuc_phospho_transferase"/>
</dbReference>
<dbReference type="EMBL" id="AFPW01000038">
    <property type="protein sequence ID" value="EGQ12733.1"/>
    <property type="molecule type" value="Genomic_DNA"/>
</dbReference>
<evidence type="ECO:0000313" key="6">
    <source>
        <dbReference type="EMBL" id="EGQ12733.1"/>
    </source>
</evidence>
<comment type="catalytic activity">
    <reaction evidence="3">
        <text>N-(5-phospho-beta-D-ribosyl)anthranilate + diphosphate = 5-phospho-alpha-D-ribose 1-diphosphate + anthranilate</text>
        <dbReference type="Rhea" id="RHEA:11768"/>
        <dbReference type="ChEBI" id="CHEBI:16567"/>
        <dbReference type="ChEBI" id="CHEBI:18277"/>
        <dbReference type="ChEBI" id="CHEBI:33019"/>
        <dbReference type="ChEBI" id="CHEBI:58017"/>
        <dbReference type="EC" id="2.4.2.18"/>
    </reaction>
</comment>
<comment type="caution">
    <text evidence="3">Lacks conserved residue(s) required for the propagation of feature annotation.</text>
</comment>